<evidence type="ECO:0000256" key="4">
    <source>
        <dbReference type="ARBA" id="ARBA00022679"/>
    </source>
</evidence>
<keyword evidence="5" id="KW-0949">S-adenosyl-L-methionine</keyword>
<organism evidence="7 8">
    <name type="scientific">Massilia aurea</name>
    <dbReference type="NCBI Taxonomy" id="373040"/>
    <lineage>
        <taxon>Bacteria</taxon>
        <taxon>Pseudomonadati</taxon>
        <taxon>Pseudomonadota</taxon>
        <taxon>Betaproteobacteria</taxon>
        <taxon>Burkholderiales</taxon>
        <taxon>Oxalobacteraceae</taxon>
        <taxon>Telluria group</taxon>
        <taxon>Massilia</taxon>
    </lineage>
</organism>
<evidence type="ECO:0000256" key="2">
    <source>
        <dbReference type="ARBA" id="ARBA00012534"/>
    </source>
</evidence>
<dbReference type="GO" id="GO:0008983">
    <property type="term" value="F:protein-glutamate O-methyltransferase activity"/>
    <property type="evidence" value="ECO:0007669"/>
    <property type="project" value="UniProtKB-EC"/>
</dbReference>
<evidence type="ECO:0000256" key="3">
    <source>
        <dbReference type="ARBA" id="ARBA00022603"/>
    </source>
</evidence>
<keyword evidence="3" id="KW-0489">Methyltransferase</keyword>
<keyword evidence="8" id="KW-1185">Reference proteome</keyword>
<dbReference type="Gene3D" id="3.40.50.150">
    <property type="entry name" value="Vaccinia Virus protein VP39"/>
    <property type="match status" value="1"/>
</dbReference>
<dbReference type="Pfam" id="PF01739">
    <property type="entry name" value="CheR"/>
    <property type="match status" value="1"/>
</dbReference>
<dbReference type="SUPFAM" id="SSF53335">
    <property type="entry name" value="S-adenosyl-L-methionine-dependent methyltransferases"/>
    <property type="match status" value="1"/>
</dbReference>
<sequence length="278" mass="31594">MGLSDMELSDDKLDAIIGLVRQHTGIAMGRHKRVLLQGRLQPRLRALGLDNYGAYIARLEQDRQEVVSFINSVTTNDTAFFRTPAVWRWLERDFLPEWAVRAEFANTNAPLRIWSAAAATGEEAYSLAMTCLEARSNFPGLRFEILATDISTEALATARAAVYRGRSVERFERDHPELFRKYLRPVGDAFRVASEVSQYVEFGEHNLLQRPPRVAGFDLVMLRNVLIYFDAQAQQRVLAGARASMQREARLVLGEQESITRLDTAFVFEQAHVYRIGD</sequence>
<dbReference type="PRINTS" id="PR00996">
    <property type="entry name" value="CHERMTFRASE"/>
</dbReference>
<dbReference type="InterPro" id="IPR050903">
    <property type="entry name" value="Bact_Chemotaxis_MeTrfase"/>
</dbReference>
<dbReference type="InterPro" id="IPR022641">
    <property type="entry name" value="CheR_N"/>
</dbReference>
<gene>
    <name evidence="7" type="ORF">NM04_06830</name>
</gene>
<evidence type="ECO:0000313" key="7">
    <source>
        <dbReference type="EMBL" id="RNF31496.1"/>
    </source>
</evidence>
<dbReference type="PROSITE" id="PS50123">
    <property type="entry name" value="CHER"/>
    <property type="match status" value="1"/>
</dbReference>
<comment type="caution">
    <text evidence="7">The sequence shown here is derived from an EMBL/GenBank/DDBJ whole genome shotgun (WGS) entry which is preliminary data.</text>
</comment>
<dbReference type="PANTHER" id="PTHR24422">
    <property type="entry name" value="CHEMOTAXIS PROTEIN METHYLTRANSFERASE"/>
    <property type="match status" value="1"/>
</dbReference>
<dbReference type="AlphaFoldDB" id="A0A422QND2"/>
<name>A0A422QND2_9BURK</name>
<protein>
    <recommendedName>
        <fullName evidence="2">protein-glutamate O-methyltransferase</fullName>
        <ecNumber evidence="2">2.1.1.80</ecNumber>
    </recommendedName>
</protein>
<evidence type="ECO:0000256" key="5">
    <source>
        <dbReference type="ARBA" id="ARBA00022691"/>
    </source>
</evidence>
<comment type="catalytic activity">
    <reaction evidence="1">
        <text>L-glutamyl-[protein] + S-adenosyl-L-methionine = [protein]-L-glutamate 5-O-methyl ester + S-adenosyl-L-homocysteine</text>
        <dbReference type="Rhea" id="RHEA:24452"/>
        <dbReference type="Rhea" id="RHEA-COMP:10208"/>
        <dbReference type="Rhea" id="RHEA-COMP:10311"/>
        <dbReference type="ChEBI" id="CHEBI:29973"/>
        <dbReference type="ChEBI" id="CHEBI:57856"/>
        <dbReference type="ChEBI" id="CHEBI:59789"/>
        <dbReference type="ChEBI" id="CHEBI:82795"/>
        <dbReference type="EC" id="2.1.1.80"/>
    </reaction>
</comment>
<dbReference type="Pfam" id="PF03705">
    <property type="entry name" value="CheR_N"/>
    <property type="match status" value="1"/>
</dbReference>
<dbReference type="SMART" id="SM00138">
    <property type="entry name" value="MeTrc"/>
    <property type="match status" value="1"/>
</dbReference>
<feature type="domain" description="CheR-type methyltransferase" evidence="6">
    <location>
        <begin position="1"/>
        <end position="269"/>
    </location>
</feature>
<dbReference type="Gene3D" id="1.10.155.10">
    <property type="entry name" value="Chemotaxis receptor methyltransferase CheR, N-terminal domain"/>
    <property type="match status" value="1"/>
</dbReference>
<evidence type="ECO:0000259" key="6">
    <source>
        <dbReference type="PROSITE" id="PS50123"/>
    </source>
</evidence>
<dbReference type="InterPro" id="IPR036804">
    <property type="entry name" value="CheR_N_sf"/>
</dbReference>
<dbReference type="GO" id="GO:0032259">
    <property type="term" value="P:methylation"/>
    <property type="evidence" value="ECO:0007669"/>
    <property type="project" value="UniProtKB-KW"/>
</dbReference>
<accession>A0A422QND2</accession>
<dbReference type="PANTHER" id="PTHR24422:SF10">
    <property type="entry name" value="CHEMOTAXIS PROTEIN METHYLTRANSFERASE 2"/>
    <property type="match status" value="1"/>
</dbReference>
<dbReference type="EC" id="2.1.1.80" evidence="2"/>
<evidence type="ECO:0000256" key="1">
    <source>
        <dbReference type="ARBA" id="ARBA00001541"/>
    </source>
</evidence>
<keyword evidence="4" id="KW-0808">Transferase</keyword>
<dbReference type="InterPro" id="IPR022642">
    <property type="entry name" value="CheR_C"/>
</dbReference>
<dbReference type="Proteomes" id="UP000283254">
    <property type="component" value="Unassembled WGS sequence"/>
</dbReference>
<dbReference type="EMBL" id="JSAB01000057">
    <property type="protein sequence ID" value="RNF31496.1"/>
    <property type="molecule type" value="Genomic_DNA"/>
</dbReference>
<evidence type="ECO:0000313" key="8">
    <source>
        <dbReference type="Proteomes" id="UP000283254"/>
    </source>
</evidence>
<dbReference type="InterPro" id="IPR029063">
    <property type="entry name" value="SAM-dependent_MTases_sf"/>
</dbReference>
<dbReference type="InterPro" id="IPR000780">
    <property type="entry name" value="CheR_MeTrfase"/>
</dbReference>
<reference evidence="7" key="1">
    <citation type="submission" date="2014-10" db="EMBL/GenBank/DDBJ databases">
        <title>Massilia sp. genome.</title>
        <authorList>
            <person name="Xu B."/>
            <person name="Dai L."/>
            <person name="Huang Z."/>
        </authorList>
    </citation>
    <scope>NUCLEOTIDE SEQUENCE [LARGE SCALE GENOMIC DNA]</scope>
    <source>
        <strain evidence="7">CFS-1</strain>
    </source>
</reference>
<proteinExistence type="predicted"/>
<dbReference type="SUPFAM" id="SSF47757">
    <property type="entry name" value="Chemotaxis receptor methyltransferase CheR, N-terminal domain"/>
    <property type="match status" value="1"/>
</dbReference>